<keyword evidence="4" id="KW-1185">Reference proteome</keyword>
<organism evidence="2">
    <name type="scientific">Guillardia theta (strain CCMP2712)</name>
    <name type="common">Cryptophyte</name>
    <dbReference type="NCBI Taxonomy" id="905079"/>
    <lineage>
        <taxon>Eukaryota</taxon>
        <taxon>Cryptophyceae</taxon>
        <taxon>Pyrenomonadales</taxon>
        <taxon>Geminigeraceae</taxon>
        <taxon>Guillardia</taxon>
    </lineage>
</organism>
<feature type="transmembrane region" description="Helical" evidence="1">
    <location>
        <begin position="135"/>
        <end position="155"/>
    </location>
</feature>
<feature type="transmembrane region" description="Helical" evidence="1">
    <location>
        <begin position="72"/>
        <end position="92"/>
    </location>
</feature>
<dbReference type="OrthoDB" id="66984at2759"/>
<dbReference type="OMA" id="WKTRLVG"/>
<sequence length="167" mass="18014">MTDLSAFLPEALSQKRRLRSLFLFQVYVSAFAGLIAFVFPKAFGVFFTDGSVSDGVHSGAGASNSQGSVAHFMIRLYGALLGTQAWLVWVVAKVDDGYVKRAFIQGYFGCFAASLAAVVAAHAQDDGTMAGHFFGALKIVILSILTAGYGWFAFFQPPAVYELPRDH</sequence>
<feature type="transmembrane region" description="Helical" evidence="1">
    <location>
        <begin position="21"/>
        <end position="39"/>
    </location>
</feature>
<proteinExistence type="predicted"/>
<keyword evidence="1" id="KW-1133">Transmembrane helix</keyword>
<reference evidence="3" key="3">
    <citation type="submission" date="2016-03" db="UniProtKB">
        <authorList>
            <consortium name="EnsemblProtists"/>
        </authorList>
    </citation>
    <scope>IDENTIFICATION</scope>
</reference>
<reference evidence="4" key="2">
    <citation type="submission" date="2012-11" db="EMBL/GenBank/DDBJ databases">
        <authorList>
            <person name="Kuo A."/>
            <person name="Curtis B.A."/>
            <person name="Tanifuji G."/>
            <person name="Burki F."/>
            <person name="Gruber A."/>
            <person name="Irimia M."/>
            <person name="Maruyama S."/>
            <person name="Arias M.C."/>
            <person name="Ball S.G."/>
            <person name="Gile G.H."/>
            <person name="Hirakawa Y."/>
            <person name="Hopkins J.F."/>
            <person name="Rensing S.A."/>
            <person name="Schmutz J."/>
            <person name="Symeonidi A."/>
            <person name="Elias M."/>
            <person name="Eveleigh R.J."/>
            <person name="Herman E.K."/>
            <person name="Klute M.J."/>
            <person name="Nakayama T."/>
            <person name="Obornik M."/>
            <person name="Reyes-Prieto A."/>
            <person name="Armbrust E.V."/>
            <person name="Aves S.J."/>
            <person name="Beiko R.G."/>
            <person name="Coutinho P."/>
            <person name="Dacks J.B."/>
            <person name="Durnford D.G."/>
            <person name="Fast N.M."/>
            <person name="Green B.R."/>
            <person name="Grisdale C."/>
            <person name="Hempe F."/>
            <person name="Henrissat B."/>
            <person name="Hoppner M.P."/>
            <person name="Ishida K.-I."/>
            <person name="Kim E."/>
            <person name="Koreny L."/>
            <person name="Kroth P.G."/>
            <person name="Liu Y."/>
            <person name="Malik S.-B."/>
            <person name="Maier U.G."/>
            <person name="McRose D."/>
            <person name="Mock T."/>
            <person name="Neilson J.A."/>
            <person name="Onodera N.T."/>
            <person name="Poole A.M."/>
            <person name="Pritham E.J."/>
            <person name="Richards T.A."/>
            <person name="Rocap G."/>
            <person name="Roy S.W."/>
            <person name="Sarai C."/>
            <person name="Schaack S."/>
            <person name="Shirato S."/>
            <person name="Slamovits C.H."/>
            <person name="Spencer D.F."/>
            <person name="Suzuki S."/>
            <person name="Worden A.Z."/>
            <person name="Zauner S."/>
            <person name="Barry K."/>
            <person name="Bell C."/>
            <person name="Bharti A.K."/>
            <person name="Crow J.A."/>
            <person name="Grimwood J."/>
            <person name="Kramer R."/>
            <person name="Lindquist E."/>
            <person name="Lucas S."/>
            <person name="Salamov A."/>
            <person name="McFadden G.I."/>
            <person name="Lane C.E."/>
            <person name="Keeling P.J."/>
            <person name="Gray M.W."/>
            <person name="Grigoriev I.V."/>
            <person name="Archibald J.M."/>
        </authorList>
    </citation>
    <scope>NUCLEOTIDE SEQUENCE</scope>
    <source>
        <strain evidence="4">CCMP2712</strain>
    </source>
</reference>
<dbReference type="KEGG" id="gtt:GUITHDRAFT_153519"/>
<keyword evidence="1" id="KW-0812">Transmembrane</keyword>
<dbReference type="AlphaFoldDB" id="L1J2G7"/>
<gene>
    <name evidence="2" type="ORF">GUITHDRAFT_153519</name>
</gene>
<dbReference type="RefSeq" id="XP_005829703.1">
    <property type="nucleotide sequence ID" value="XM_005829646.1"/>
</dbReference>
<accession>L1J2G7</accession>
<feature type="transmembrane region" description="Helical" evidence="1">
    <location>
        <begin position="104"/>
        <end position="123"/>
    </location>
</feature>
<reference evidence="2 4" key="1">
    <citation type="journal article" date="2012" name="Nature">
        <title>Algal genomes reveal evolutionary mosaicism and the fate of nucleomorphs.</title>
        <authorList>
            <consortium name="DOE Joint Genome Institute"/>
            <person name="Curtis B.A."/>
            <person name="Tanifuji G."/>
            <person name="Burki F."/>
            <person name="Gruber A."/>
            <person name="Irimia M."/>
            <person name="Maruyama S."/>
            <person name="Arias M.C."/>
            <person name="Ball S.G."/>
            <person name="Gile G.H."/>
            <person name="Hirakawa Y."/>
            <person name="Hopkins J.F."/>
            <person name="Kuo A."/>
            <person name="Rensing S.A."/>
            <person name="Schmutz J."/>
            <person name="Symeonidi A."/>
            <person name="Elias M."/>
            <person name="Eveleigh R.J."/>
            <person name="Herman E.K."/>
            <person name="Klute M.J."/>
            <person name="Nakayama T."/>
            <person name="Obornik M."/>
            <person name="Reyes-Prieto A."/>
            <person name="Armbrust E.V."/>
            <person name="Aves S.J."/>
            <person name="Beiko R.G."/>
            <person name="Coutinho P."/>
            <person name="Dacks J.B."/>
            <person name="Durnford D.G."/>
            <person name="Fast N.M."/>
            <person name="Green B.R."/>
            <person name="Grisdale C.J."/>
            <person name="Hempel F."/>
            <person name="Henrissat B."/>
            <person name="Hoppner M.P."/>
            <person name="Ishida K."/>
            <person name="Kim E."/>
            <person name="Koreny L."/>
            <person name="Kroth P.G."/>
            <person name="Liu Y."/>
            <person name="Malik S.B."/>
            <person name="Maier U.G."/>
            <person name="McRose D."/>
            <person name="Mock T."/>
            <person name="Neilson J.A."/>
            <person name="Onodera N.T."/>
            <person name="Poole A.M."/>
            <person name="Pritham E.J."/>
            <person name="Richards T.A."/>
            <person name="Rocap G."/>
            <person name="Roy S.W."/>
            <person name="Sarai C."/>
            <person name="Schaack S."/>
            <person name="Shirato S."/>
            <person name="Slamovits C.H."/>
            <person name="Spencer D.F."/>
            <person name="Suzuki S."/>
            <person name="Worden A.Z."/>
            <person name="Zauner S."/>
            <person name="Barry K."/>
            <person name="Bell C."/>
            <person name="Bharti A.K."/>
            <person name="Crow J.A."/>
            <person name="Grimwood J."/>
            <person name="Kramer R."/>
            <person name="Lindquist E."/>
            <person name="Lucas S."/>
            <person name="Salamov A."/>
            <person name="McFadden G.I."/>
            <person name="Lane C.E."/>
            <person name="Keeling P.J."/>
            <person name="Gray M.W."/>
            <person name="Grigoriev I.V."/>
            <person name="Archibald J.M."/>
        </authorList>
    </citation>
    <scope>NUCLEOTIDE SEQUENCE</scope>
    <source>
        <strain evidence="2 4">CCMP2712</strain>
    </source>
</reference>
<evidence type="ECO:0000256" key="1">
    <source>
        <dbReference type="SAM" id="Phobius"/>
    </source>
</evidence>
<name>L1J2G7_GUITC</name>
<dbReference type="EMBL" id="JH993015">
    <property type="protein sequence ID" value="EKX42723.1"/>
    <property type="molecule type" value="Genomic_DNA"/>
</dbReference>
<dbReference type="PaxDb" id="55529-EKX42723"/>
<protein>
    <submittedName>
        <fullName evidence="2 3">Uncharacterized protein</fullName>
    </submittedName>
</protein>
<evidence type="ECO:0000313" key="3">
    <source>
        <dbReference type="EnsemblProtists" id="EKX42723"/>
    </source>
</evidence>
<dbReference type="Proteomes" id="UP000011087">
    <property type="component" value="Unassembled WGS sequence"/>
</dbReference>
<dbReference type="GeneID" id="17299394"/>
<dbReference type="EnsemblProtists" id="EKX42723">
    <property type="protein sequence ID" value="EKX42723"/>
    <property type="gene ID" value="GUITHDRAFT_153519"/>
</dbReference>
<evidence type="ECO:0000313" key="4">
    <source>
        <dbReference type="Proteomes" id="UP000011087"/>
    </source>
</evidence>
<dbReference type="eggNOG" id="ENOG502RZYW">
    <property type="taxonomic scope" value="Eukaryota"/>
</dbReference>
<evidence type="ECO:0000313" key="2">
    <source>
        <dbReference type="EMBL" id="EKX42723.1"/>
    </source>
</evidence>
<keyword evidence="1" id="KW-0472">Membrane</keyword>
<dbReference type="HOGENOM" id="CLU_1781148_0_0_1"/>